<gene>
    <name evidence="7" type="primary">mreC_10</name>
    <name evidence="7" type="ORF">SDC9_92343</name>
</gene>
<evidence type="ECO:0000256" key="2">
    <source>
        <dbReference type="ARBA" id="ARBA00013855"/>
    </source>
</evidence>
<dbReference type="EMBL" id="VSSQ01010962">
    <property type="protein sequence ID" value="MPM45653.1"/>
    <property type="molecule type" value="Genomic_DNA"/>
</dbReference>
<evidence type="ECO:0000313" key="7">
    <source>
        <dbReference type="EMBL" id="MPM45653.1"/>
    </source>
</evidence>
<dbReference type="InterPro" id="IPR055342">
    <property type="entry name" value="MreC_beta-barrel_core"/>
</dbReference>
<dbReference type="NCBIfam" id="TIGR00219">
    <property type="entry name" value="mreC"/>
    <property type="match status" value="1"/>
</dbReference>
<dbReference type="PIRSF" id="PIRSF038471">
    <property type="entry name" value="MreC"/>
    <property type="match status" value="1"/>
</dbReference>
<dbReference type="InterPro" id="IPR007221">
    <property type="entry name" value="MreC"/>
</dbReference>
<reference evidence="7" key="1">
    <citation type="submission" date="2019-08" db="EMBL/GenBank/DDBJ databases">
        <authorList>
            <person name="Kucharzyk K."/>
            <person name="Murdoch R.W."/>
            <person name="Higgins S."/>
            <person name="Loffler F."/>
        </authorList>
    </citation>
    <scope>NUCLEOTIDE SEQUENCE</scope>
</reference>
<dbReference type="PANTHER" id="PTHR34138:SF1">
    <property type="entry name" value="CELL SHAPE-DETERMINING PROTEIN MREC"/>
    <property type="match status" value="1"/>
</dbReference>
<dbReference type="InterPro" id="IPR042175">
    <property type="entry name" value="Cell/Rod_MreC_2"/>
</dbReference>
<comment type="caution">
    <text evidence="7">The sequence shown here is derived from an EMBL/GenBank/DDBJ whole genome shotgun (WGS) entry which is preliminary data.</text>
</comment>
<protein>
    <recommendedName>
        <fullName evidence="2">Cell shape-determining protein MreC</fullName>
    </recommendedName>
    <alternativeName>
        <fullName evidence="4">Cell shape protein MreC</fullName>
    </alternativeName>
</protein>
<accession>A0A645A478</accession>
<evidence type="ECO:0000256" key="3">
    <source>
        <dbReference type="ARBA" id="ARBA00022960"/>
    </source>
</evidence>
<dbReference type="GO" id="GO:0005886">
    <property type="term" value="C:plasma membrane"/>
    <property type="evidence" value="ECO:0007669"/>
    <property type="project" value="TreeGrafter"/>
</dbReference>
<proteinExistence type="inferred from homology"/>
<evidence type="ECO:0000259" key="6">
    <source>
        <dbReference type="Pfam" id="PF04085"/>
    </source>
</evidence>
<dbReference type="PANTHER" id="PTHR34138">
    <property type="entry name" value="CELL SHAPE-DETERMINING PROTEIN MREC"/>
    <property type="match status" value="1"/>
</dbReference>
<dbReference type="Gene3D" id="2.40.10.340">
    <property type="entry name" value="Rod shape-determining protein MreC, domain 1"/>
    <property type="match status" value="1"/>
</dbReference>
<keyword evidence="5" id="KW-0175">Coiled coil</keyword>
<name>A0A645A478_9ZZZZ</name>
<feature type="domain" description="Rod shape-determining protein MreC beta-barrel core" evidence="6">
    <location>
        <begin position="122"/>
        <end position="266"/>
    </location>
</feature>
<evidence type="ECO:0000256" key="1">
    <source>
        <dbReference type="ARBA" id="ARBA00009369"/>
    </source>
</evidence>
<evidence type="ECO:0000256" key="5">
    <source>
        <dbReference type="SAM" id="Coils"/>
    </source>
</evidence>
<dbReference type="GO" id="GO:0008360">
    <property type="term" value="P:regulation of cell shape"/>
    <property type="evidence" value="ECO:0007669"/>
    <property type="project" value="UniProtKB-KW"/>
</dbReference>
<dbReference type="Gene3D" id="2.40.10.350">
    <property type="entry name" value="Rod shape-determining protein MreC, domain 2"/>
    <property type="match status" value="1"/>
</dbReference>
<organism evidence="7">
    <name type="scientific">bioreactor metagenome</name>
    <dbReference type="NCBI Taxonomy" id="1076179"/>
    <lineage>
        <taxon>unclassified sequences</taxon>
        <taxon>metagenomes</taxon>
        <taxon>ecological metagenomes</taxon>
    </lineage>
</organism>
<dbReference type="InterPro" id="IPR042177">
    <property type="entry name" value="Cell/Rod_1"/>
</dbReference>
<feature type="coiled-coil region" evidence="5">
    <location>
        <begin position="68"/>
        <end position="95"/>
    </location>
</feature>
<dbReference type="Pfam" id="PF04085">
    <property type="entry name" value="MreC"/>
    <property type="match status" value="1"/>
</dbReference>
<comment type="similarity">
    <text evidence="1">Belongs to the MreC family.</text>
</comment>
<keyword evidence="3" id="KW-0133">Cell shape</keyword>
<evidence type="ECO:0000256" key="4">
    <source>
        <dbReference type="ARBA" id="ARBA00032089"/>
    </source>
</evidence>
<sequence length="272" mass="30616">MRFLKNKLAVVTVIISFALIITVAFTAKGRTRPTAFESIIGSAINPVQKVFFKTGEFFKNTFSTLFELKNMKKENEALKEENTKLREENRKLYQMALENKRLSELLEFKESNPQYKYIGAGITGKDPGNWFDIFTIDKGTKSGIEVNDSVITGQGLVGRVIEVSPNYSKVMAIIDERSSISIIVNRTRDTGIVSGNVNSELIAVMPLESDIIKGDDIITSDFSTFHKGLYIGKVESVEKQERKLQKLVKIKTSVDFKRLEEVFVIKNANALD</sequence>
<dbReference type="AlphaFoldDB" id="A0A645A478"/>